<name>A0A8R1ESB8_CAEJA</name>
<feature type="region of interest" description="Disordered" evidence="1">
    <location>
        <begin position="95"/>
        <end position="124"/>
    </location>
</feature>
<accession>A0A8R1ESB8</accession>
<protein>
    <submittedName>
        <fullName evidence="2">Uncharacterized protein</fullName>
    </submittedName>
</protein>
<proteinExistence type="predicted"/>
<evidence type="ECO:0000313" key="2">
    <source>
        <dbReference type="EnsemblMetazoa" id="CJA42475.1"/>
    </source>
</evidence>
<keyword evidence="3" id="KW-1185">Reference proteome</keyword>
<evidence type="ECO:0000256" key="1">
    <source>
        <dbReference type="SAM" id="MobiDB-lite"/>
    </source>
</evidence>
<reference evidence="2" key="2">
    <citation type="submission" date="2022-06" db="UniProtKB">
        <authorList>
            <consortium name="EnsemblMetazoa"/>
        </authorList>
    </citation>
    <scope>IDENTIFICATION</scope>
    <source>
        <strain evidence="2">DF5081</strain>
    </source>
</reference>
<dbReference type="EnsemblMetazoa" id="CJA42475.1">
    <property type="protein sequence ID" value="CJA42475.1"/>
    <property type="gene ID" value="WBGene00218323"/>
</dbReference>
<dbReference type="Proteomes" id="UP000005237">
    <property type="component" value="Unassembled WGS sequence"/>
</dbReference>
<evidence type="ECO:0000313" key="3">
    <source>
        <dbReference type="Proteomes" id="UP000005237"/>
    </source>
</evidence>
<sequence length="124" mass="13702">MFLCSYLIEITIHYKISVQAEPYEELGKLVTELNTVSVEKPDGSSRSRCLQMMKNLVIQLENIKMQLGHLSRKTMFGNVFKLASSMLGVSASTVTRAKKGNSPSEHRANSSARKEECGSTGFAV</sequence>
<organism evidence="2 3">
    <name type="scientific">Caenorhabditis japonica</name>
    <dbReference type="NCBI Taxonomy" id="281687"/>
    <lineage>
        <taxon>Eukaryota</taxon>
        <taxon>Metazoa</taxon>
        <taxon>Ecdysozoa</taxon>
        <taxon>Nematoda</taxon>
        <taxon>Chromadorea</taxon>
        <taxon>Rhabditida</taxon>
        <taxon>Rhabditina</taxon>
        <taxon>Rhabditomorpha</taxon>
        <taxon>Rhabditoidea</taxon>
        <taxon>Rhabditidae</taxon>
        <taxon>Peloderinae</taxon>
        <taxon>Caenorhabditis</taxon>
    </lineage>
</organism>
<reference evidence="3" key="1">
    <citation type="submission" date="2010-08" db="EMBL/GenBank/DDBJ databases">
        <authorList>
            <consortium name="Caenorhabditis japonica Sequencing Consortium"/>
            <person name="Wilson R.K."/>
        </authorList>
    </citation>
    <scope>NUCLEOTIDE SEQUENCE [LARGE SCALE GENOMIC DNA]</scope>
    <source>
        <strain evidence="3">DF5081</strain>
    </source>
</reference>
<dbReference type="AlphaFoldDB" id="A0A8R1ESB8"/>
<feature type="compositionally biased region" description="Basic and acidic residues" evidence="1">
    <location>
        <begin position="104"/>
        <end position="117"/>
    </location>
</feature>